<feature type="compositionally biased region" description="Low complexity" evidence="2">
    <location>
        <begin position="1147"/>
        <end position="1161"/>
    </location>
</feature>
<feature type="compositionally biased region" description="Polar residues" evidence="2">
    <location>
        <begin position="1079"/>
        <end position="1100"/>
    </location>
</feature>
<evidence type="ECO:0000313" key="4">
    <source>
        <dbReference type="Proteomes" id="UP000419144"/>
    </source>
</evidence>
<feature type="compositionally biased region" description="Basic and acidic residues" evidence="2">
    <location>
        <begin position="660"/>
        <end position="669"/>
    </location>
</feature>
<organism evidence="3 4">
    <name type="scientific">Leishmania tarentolae</name>
    <name type="common">Sauroleishmania tarentolae</name>
    <dbReference type="NCBI Taxonomy" id="5689"/>
    <lineage>
        <taxon>Eukaryota</taxon>
        <taxon>Discoba</taxon>
        <taxon>Euglenozoa</taxon>
        <taxon>Kinetoplastea</taxon>
        <taxon>Metakinetoplastina</taxon>
        <taxon>Trypanosomatida</taxon>
        <taxon>Trypanosomatidae</taxon>
        <taxon>Leishmaniinae</taxon>
        <taxon>Leishmania</taxon>
        <taxon>lizard Leishmania</taxon>
    </lineage>
</organism>
<feature type="region of interest" description="Disordered" evidence="2">
    <location>
        <begin position="1011"/>
        <end position="1169"/>
    </location>
</feature>
<dbReference type="AlphaFoldDB" id="A0A640KDY8"/>
<name>A0A640KDY8_LEITA</name>
<proteinExistence type="predicted"/>
<keyword evidence="4" id="KW-1185">Reference proteome</keyword>
<feature type="region of interest" description="Disordered" evidence="2">
    <location>
        <begin position="651"/>
        <end position="673"/>
    </location>
</feature>
<feature type="compositionally biased region" description="Low complexity" evidence="2">
    <location>
        <begin position="1125"/>
        <end position="1134"/>
    </location>
</feature>
<gene>
    <name evidence="3" type="ORF">LtaPh_1509600</name>
</gene>
<feature type="region of interest" description="Disordered" evidence="2">
    <location>
        <begin position="141"/>
        <end position="161"/>
    </location>
</feature>
<dbReference type="OrthoDB" id="642895at2759"/>
<evidence type="ECO:0000313" key="3">
    <source>
        <dbReference type="EMBL" id="GET87284.1"/>
    </source>
</evidence>
<sequence>MDAAVDAADPRVAPAVQQLSSVAQRVYAVWQRMGVASRDRQQRWNAFLFGSLLPFLDDFGALQEAAESNAAAENDALLQDVCHLAVRLDESPRQPEVASIVSLLKEHYAQTQQRYPLTVVGGKGSIKGDDVGLSGTEIESVASQRSDGNVDEDAQGGVSTSRGKEFMYLSIPSFVTLIKSSCPSGPHDDNDDEPHRQKRVHQQCGAGSDAGDGNDERGANVSESDARSAATCALRRLLHNNTHEGVRQQLQAELDRLQRLADNRLQVLQLLCKQRAIINRSAQEQVVLRAAYRARYLSKEEDGSGSDLGKRVSLHLNSVVYGKQQTTIAIDAASTRSSGFISPLTSPKTSISAEAAVAPSNGTCDESSRDSGAHKDADAIELLVNRPTTALQDATREELQLLLGAASCSLDGAYSSTGGDSNVNHPLLEHSGEGDPGSSTWQACSSTTETTEARFTAQAATPSTGVLAAAKSASVHAKAVATSPLGTPPGEAARATVLEVDVSSVTAYGTHQDLTLARIQAEAEVIVRSIDEHNRLMQLEVQEELHALNTLEVLWRAMSVQKRSPKASSPLSIPHRCNDEAESHGTASGSIHGNSQNENAVARPAKTSLCSSPLTPFMPEPYRKTIEEIIAQYRQLHAAYEADVAAQQQQPSLAAVDDSDNAHEQKDAYRTGGGLYLPPAVRQVLRAASYAPVLDHVRRARASFQAHLSTQQDMLVEKTMARLRDVYEAYYAATRDTTYAVAPDGELRVAMEEELLETIQSQELALHTARQQQPRRDVVDEENANSVQEGEATTTAAPPPPPSPSGKVLLSFQRHLKACQQVREQAADEIEFLRLRLHIIEHAAPLVQNYQEILREEAEMRATSRERLLNKKVNMAKQLLQEEKTRRRVAKELPRIVSHLKELVAAWDALQAATDPREDTADGGSCHKGGPGAPVSTTPASAKAELWIHGQRVRDLLTASQTSTAPLLPRVRCRSASSPPPLRSHPPARSVSPVPPALVRHRVEQRLAGPHCGASEHLSRKGSPTPAHTSLPRRGTPRLASASAAPQPLSGRHRVAAAGNRSGEDQAVSAVRSGDSPRPHSNTTSPAVRSYTPPHSQPATCSYKPASLRPLSFRVPSRSPPPLLPRRGLSPVSSNRSPQIQKRIAHPSTSPSPSSASATTTRVNRAPVA</sequence>
<feature type="compositionally biased region" description="Low complexity" evidence="2">
    <location>
        <begin position="1107"/>
        <end position="1117"/>
    </location>
</feature>
<accession>A0A640KDY8</accession>
<feature type="region of interest" description="Disordered" evidence="2">
    <location>
        <begin position="180"/>
        <end position="225"/>
    </location>
</feature>
<evidence type="ECO:0000256" key="2">
    <source>
        <dbReference type="SAM" id="MobiDB-lite"/>
    </source>
</evidence>
<reference evidence="3" key="1">
    <citation type="submission" date="2019-11" db="EMBL/GenBank/DDBJ databases">
        <title>Leishmania tarentolae CDS.</title>
        <authorList>
            <person name="Goto Y."/>
            <person name="Yamagishi J."/>
        </authorList>
    </citation>
    <scope>NUCLEOTIDE SEQUENCE [LARGE SCALE GENOMIC DNA]</scope>
    <source>
        <strain evidence="3">Parrot Tar II</strain>
    </source>
</reference>
<dbReference type="Proteomes" id="UP000419144">
    <property type="component" value="Unassembled WGS sequence"/>
</dbReference>
<dbReference type="VEuPathDB" id="TriTrypDB:LtaPh_1509600"/>
<feature type="region of interest" description="Disordered" evidence="2">
    <location>
        <begin position="766"/>
        <end position="808"/>
    </location>
</feature>
<keyword evidence="1" id="KW-0175">Coiled coil</keyword>
<feature type="coiled-coil region" evidence="1">
    <location>
        <begin position="240"/>
        <end position="267"/>
    </location>
</feature>
<feature type="region of interest" description="Disordered" evidence="2">
    <location>
        <begin position="968"/>
        <end position="994"/>
    </location>
</feature>
<comment type="caution">
    <text evidence="3">The sequence shown here is derived from an EMBL/GenBank/DDBJ whole genome shotgun (WGS) entry which is preliminary data.</text>
</comment>
<feature type="compositionally biased region" description="Polar residues" evidence="2">
    <location>
        <begin position="585"/>
        <end position="599"/>
    </location>
</feature>
<feature type="region of interest" description="Disordered" evidence="2">
    <location>
        <begin position="914"/>
        <end position="940"/>
    </location>
</feature>
<protein>
    <submittedName>
        <fullName evidence="3">Uncharacterized protein</fullName>
    </submittedName>
</protein>
<feature type="region of interest" description="Disordered" evidence="2">
    <location>
        <begin position="420"/>
        <end position="443"/>
    </location>
</feature>
<dbReference type="EMBL" id="BLBS01000019">
    <property type="protein sequence ID" value="GET87284.1"/>
    <property type="molecule type" value="Genomic_DNA"/>
</dbReference>
<dbReference type="Gene3D" id="1.20.58.1520">
    <property type="match status" value="1"/>
</dbReference>
<evidence type="ECO:0000256" key="1">
    <source>
        <dbReference type="SAM" id="Coils"/>
    </source>
</evidence>
<feature type="region of interest" description="Disordered" evidence="2">
    <location>
        <begin position="564"/>
        <end position="605"/>
    </location>
</feature>